<evidence type="ECO:0000313" key="7">
    <source>
        <dbReference type="EMBL" id="OGM97324.1"/>
    </source>
</evidence>
<dbReference type="InterPro" id="IPR041635">
    <property type="entry name" value="Type_ISP_LLaBIII_C"/>
</dbReference>
<feature type="domain" description="Type ISP restriction-modification enzyme LLaBIII C-terminal specificity" evidence="6">
    <location>
        <begin position="685"/>
        <end position="1013"/>
    </location>
</feature>
<dbReference type="PANTHER" id="PTHR33841:SF1">
    <property type="entry name" value="DNA METHYLTRANSFERASE A"/>
    <property type="match status" value="1"/>
</dbReference>
<evidence type="ECO:0000256" key="1">
    <source>
        <dbReference type="ARBA" id="ARBA00011900"/>
    </source>
</evidence>
<dbReference type="AlphaFoldDB" id="A0A1F8E8V3"/>
<keyword evidence="2" id="KW-0489">Methyltransferase</keyword>
<dbReference type="GO" id="GO:0003677">
    <property type="term" value="F:DNA binding"/>
    <property type="evidence" value="ECO:0007669"/>
    <property type="project" value="InterPro"/>
</dbReference>
<name>A0A1F8E8V3_9BACT</name>
<evidence type="ECO:0000259" key="5">
    <source>
        <dbReference type="Pfam" id="PF02384"/>
    </source>
</evidence>
<evidence type="ECO:0000256" key="4">
    <source>
        <dbReference type="ARBA" id="ARBA00047942"/>
    </source>
</evidence>
<accession>A0A1F8E8V3</accession>
<dbReference type="Pfam" id="PF18135">
    <property type="entry name" value="Type_ISP_C"/>
    <property type="match status" value="1"/>
</dbReference>
<dbReference type="Pfam" id="PF02384">
    <property type="entry name" value="N6_Mtase"/>
    <property type="match status" value="1"/>
</dbReference>
<dbReference type="PANTHER" id="PTHR33841">
    <property type="entry name" value="DNA METHYLTRANSFERASE YEEA-RELATED"/>
    <property type="match status" value="1"/>
</dbReference>
<dbReference type="GO" id="GO:0008170">
    <property type="term" value="F:N-methyltransferase activity"/>
    <property type="evidence" value="ECO:0007669"/>
    <property type="project" value="InterPro"/>
</dbReference>
<sequence>MSQHATSYIAEVSEKYKTGRAGEHAYRPTFEKLVKTIDKTIGIINDPKRTEYGAPDFIFVKGELIAGYAETKDIDVDLDKTVKSEQLERYFGYSNLILTNYLEFRFFRNGSLCGEPIVIGKIDGDTVKIIDESAGTLENAIKDFLISQPEAIKSGVRLAKIMGGKARRIRDNVKQFLTKESDENKELGKIYGTIQQLLVHDLDPSSFADMYAQTLVYGLFVARYHDDSPENFSRREAGDLIPASNPFLRHFFDHIAGINFDQRLAYIVNELCEIFRVADVQKLMSEYYEKNLFGEEIKGPDPVIHFYEDFLKEYDPVLRKKMGAYYTPLPVVRFIVKTVDDILRINFKLADGLADTSKLSNGLHRVQVLDPAVGTGTFISAVIRKIYELFVRTKQEGRWPTYVHHDLLPRIYGFELMMASYTIAHLKLSIEFSKTKFKHFNKRLGIYLTNSLEEIVDQKSLFSGFGLAESITEEAKEAAIIKSERPIMVVVGNPPYSGVSSNTFYTGHGVYKTEPTGGKLKERNSKWLNDDYVKFIRLAESMVEKTGEGIVAMITAHGYIDNPTFRGMRFHLMKTFDEIYVLDLHGNANKEEKASNGDDDKNVFDIKTGVAIFIGIKNKKSKDGIARVSCADCFGSRSSKFEFLNSNSFSSIKWKDINPSAPNYEWVVRDTKTQGEYQKGFSVNELFLKSSVGIVTARDEMSIRLTRGEVEEVIQDFQNLDEETLRSKYDLGKDAQDWKVSWAKKDILENFDNNKIVPISYRPFDVRWTCYTGTSRGFHVRPRSEVMAHMTKDNLALIVLRQVKAGKSFQHIFVSKNITESTLVSNKTSEIGYVLPLYNYDHSDKLPNLDKKIIADFEIIVGKVLSEDIFDYIYAVLHSPSYREKYKEFLKIDFPRIPYPKDKETFKKLVAFGKELRLLHLLESPKINQSVISYPEDGSNIVDKISYTDSRVFINATQYFGNVPEIAWQFWIGGYQPAQKWLKDRKGRALTNEDIEHYQKIVVALVETDLVMKEIDKYLKP</sequence>
<reference evidence="7 8" key="1">
    <citation type="journal article" date="2016" name="Nat. Commun.">
        <title>Thousands of microbial genomes shed light on interconnected biogeochemical processes in an aquifer system.</title>
        <authorList>
            <person name="Anantharaman K."/>
            <person name="Brown C.T."/>
            <person name="Hug L.A."/>
            <person name="Sharon I."/>
            <person name="Castelle C.J."/>
            <person name="Probst A.J."/>
            <person name="Thomas B.C."/>
            <person name="Singh A."/>
            <person name="Wilkins M.J."/>
            <person name="Karaoz U."/>
            <person name="Brodie E.L."/>
            <person name="Williams K.H."/>
            <person name="Hubbard S.S."/>
            <person name="Banfield J.F."/>
        </authorList>
    </citation>
    <scope>NUCLEOTIDE SEQUENCE [LARGE SCALE GENOMIC DNA]</scope>
</reference>
<proteinExistence type="predicted"/>
<comment type="catalytic activity">
    <reaction evidence="4">
        <text>a 2'-deoxyadenosine in DNA + S-adenosyl-L-methionine = an N(6)-methyl-2'-deoxyadenosine in DNA + S-adenosyl-L-homocysteine + H(+)</text>
        <dbReference type="Rhea" id="RHEA:15197"/>
        <dbReference type="Rhea" id="RHEA-COMP:12418"/>
        <dbReference type="Rhea" id="RHEA-COMP:12419"/>
        <dbReference type="ChEBI" id="CHEBI:15378"/>
        <dbReference type="ChEBI" id="CHEBI:57856"/>
        <dbReference type="ChEBI" id="CHEBI:59789"/>
        <dbReference type="ChEBI" id="CHEBI:90615"/>
        <dbReference type="ChEBI" id="CHEBI:90616"/>
        <dbReference type="EC" id="2.1.1.72"/>
    </reaction>
</comment>
<evidence type="ECO:0000256" key="3">
    <source>
        <dbReference type="ARBA" id="ARBA00022679"/>
    </source>
</evidence>
<keyword evidence="3" id="KW-0808">Transferase</keyword>
<dbReference type="STRING" id="1802660.A2735_03070"/>
<dbReference type="GO" id="GO:0009007">
    <property type="term" value="F:site-specific DNA-methyltransferase (adenine-specific) activity"/>
    <property type="evidence" value="ECO:0007669"/>
    <property type="project" value="UniProtKB-EC"/>
</dbReference>
<protein>
    <recommendedName>
        <fullName evidence="1">site-specific DNA-methyltransferase (adenine-specific)</fullName>
        <ecNumber evidence="1">2.1.1.72</ecNumber>
    </recommendedName>
</protein>
<feature type="domain" description="DNA methylase adenine-specific" evidence="5">
    <location>
        <begin position="303"/>
        <end position="546"/>
    </location>
</feature>
<dbReference type="GO" id="GO:0032259">
    <property type="term" value="P:methylation"/>
    <property type="evidence" value="ECO:0007669"/>
    <property type="project" value="UniProtKB-KW"/>
</dbReference>
<dbReference type="PRINTS" id="PR00507">
    <property type="entry name" value="N12N6MTFRASE"/>
</dbReference>
<dbReference type="InterPro" id="IPR029063">
    <property type="entry name" value="SAM-dependent_MTases_sf"/>
</dbReference>
<dbReference type="SUPFAM" id="SSF53335">
    <property type="entry name" value="S-adenosyl-L-methionine-dependent methyltransferases"/>
    <property type="match status" value="1"/>
</dbReference>
<organism evidence="7 8">
    <name type="scientific">Candidatus Yanofskybacteria bacterium RIFCSPHIGHO2_01_FULL_41_21</name>
    <dbReference type="NCBI Taxonomy" id="1802660"/>
    <lineage>
        <taxon>Bacteria</taxon>
        <taxon>Candidatus Yanofskyibacteriota</taxon>
    </lineage>
</organism>
<dbReference type="InterPro" id="IPR050953">
    <property type="entry name" value="N4_N6_ade-DNA_methylase"/>
</dbReference>
<comment type="caution">
    <text evidence="7">The sequence shown here is derived from an EMBL/GenBank/DDBJ whole genome shotgun (WGS) entry which is preliminary data.</text>
</comment>
<dbReference type="InterPro" id="IPR003356">
    <property type="entry name" value="DNA_methylase_A-5"/>
</dbReference>
<dbReference type="Gene3D" id="3.40.50.150">
    <property type="entry name" value="Vaccinia Virus protein VP39"/>
    <property type="match status" value="1"/>
</dbReference>
<evidence type="ECO:0000313" key="8">
    <source>
        <dbReference type="Proteomes" id="UP000178520"/>
    </source>
</evidence>
<gene>
    <name evidence="7" type="ORF">A2735_03070</name>
</gene>
<dbReference type="Proteomes" id="UP000178520">
    <property type="component" value="Unassembled WGS sequence"/>
</dbReference>
<evidence type="ECO:0000259" key="6">
    <source>
        <dbReference type="Pfam" id="PF18135"/>
    </source>
</evidence>
<dbReference type="EMBL" id="MGJA01000013">
    <property type="protein sequence ID" value="OGM97324.1"/>
    <property type="molecule type" value="Genomic_DNA"/>
</dbReference>
<dbReference type="EC" id="2.1.1.72" evidence="1"/>
<evidence type="ECO:0000256" key="2">
    <source>
        <dbReference type="ARBA" id="ARBA00022603"/>
    </source>
</evidence>